<protein>
    <submittedName>
        <fullName evidence="1">Uncharacterized protein</fullName>
    </submittedName>
</protein>
<evidence type="ECO:0000313" key="1">
    <source>
        <dbReference type="EMBL" id="KAI3800237.1"/>
    </source>
</evidence>
<sequence>MKAALIIQTSFRGYLIREESTYRMKDINQEEQRDPDTCQLSPQQKQIIIRLDSSPHQQLPSSISTLKVHSSSPRSQRELSAGKPSYMCATASAMARIRPQRQRLMSATEGEKHLSMRKRLSFEKYNIHGGDSELDRNPIDHTMERRLSMSSCCKQR</sequence>
<dbReference type="EMBL" id="CM042028">
    <property type="protein sequence ID" value="KAI3800237.1"/>
    <property type="molecule type" value="Genomic_DNA"/>
</dbReference>
<accession>A0ACB9HXE3</accession>
<gene>
    <name evidence="1" type="ORF">L1987_35548</name>
</gene>
<dbReference type="Proteomes" id="UP001056120">
    <property type="component" value="Linkage Group LG11"/>
</dbReference>
<name>A0ACB9HXE3_9ASTR</name>
<proteinExistence type="predicted"/>
<comment type="caution">
    <text evidence="1">The sequence shown here is derived from an EMBL/GenBank/DDBJ whole genome shotgun (WGS) entry which is preliminary data.</text>
</comment>
<reference evidence="2" key="1">
    <citation type="journal article" date="2022" name="Mol. Ecol. Resour.">
        <title>The genomes of chicory, endive, great burdock and yacon provide insights into Asteraceae palaeo-polyploidization history and plant inulin production.</title>
        <authorList>
            <person name="Fan W."/>
            <person name="Wang S."/>
            <person name="Wang H."/>
            <person name="Wang A."/>
            <person name="Jiang F."/>
            <person name="Liu H."/>
            <person name="Zhao H."/>
            <person name="Xu D."/>
            <person name="Zhang Y."/>
        </authorList>
    </citation>
    <scope>NUCLEOTIDE SEQUENCE [LARGE SCALE GENOMIC DNA]</scope>
    <source>
        <strain evidence="2">cv. Yunnan</strain>
    </source>
</reference>
<keyword evidence="2" id="KW-1185">Reference proteome</keyword>
<organism evidence="1 2">
    <name type="scientific">Smallanthus sonchifolius</name>
    <dbReference type="NCBI Taxonomy" id="185202"/>
    <lineage>
        <taxon>Eukaryota</taxon>
        <taxon>Viridiplantae</taxon>
        <taxon>Streptophyta</taxon>
        <taxon>Embryophyta</taxon>
        <taxon>Tracheophyta</taxon>
        <taxon>Spermatophyta</taxon>
        <taxon>Magnoliopsida</taxon>
        <taxon>eudicotyledons</taxon>
        <taxon>Gunneridae</taxon>
        <taxon>Pentapetalae</taxon>
        <taxon>asterids</taxon>
        <taxon>campanulids</taxon>
        <taxon>Asterales</taxon>
        <taxon>Asteraceae</taxon>
        <taxon>Asteroideae</taxon>
        <taxon>Heliantheae alliance</taxon>
        <taxon>Millerieae</taxon>
        <taxon>Smallanthus</taxon>
    </lineage>
</organism>
<evidence type="ECO:0000313" key="2">
    <source>
        <dbReference type="Proteomes" id="UP001056120"/>
    </source>
</evidence>
<reference evidence="1 2" key="2">
    <citation type="journal article" date="2022" name="Mol. Ecol. Resour.">
        <title>The genomes of chicory, endive, great burdock and yacon provide insights into Asteraceae paleo-polyploidization history and plant inulin production.</title>
        <authorList>
            <person name="Fan W."/>
            <person name="Wang S."/>
            <person name="Wang H."/>
            <person name="Wang A."/>
            <person name="Jiang F."/>
            <person name="Liu H."/>
            <person name="Zhao H."/>
            <person name="Xu D."/>
            <person name="Zhang Y."/>
        </authorList>
    </citation>
    <scope>NUCLEOTIDE SEQUENCE [LARGE SCALE GENOMIC DNA]</scope>
    <source>
        <strain evidence="2">cv. Yunnan</strain>
        <tissue evidence="1">Leaves</tissue>
    </source>
</reference>